<sequence>MPAELEAWGCDEALWSKIRGAKGSLRKLVREGDEATGRKRIASIRKLVEEEEADPDAAAARQAAAAQAKKEAALAQKEETVETAEERAEKFSNPRTASASGARSLKAGYELKGDIPEGFDGGAAEQMVMERQQAKIARDFATADELQAKLIAMGVFLDDRRRTWSVKLE</sequence>
<dbReference type="GO" id="GO:0005524">
    <property type="term" value="F:ATP binding"/>
    <property type="evidence" value="ECO:0007669"/>
    <property type="project" value="InterPro"/>
</dbReference>
<dbReference type="AlphaFoldDB" id="A0A7S4ICS4"/>
<dbReference type="SUPFAM" id="SSF47323">
    <property type="entry name" value="Anticodon-binding domain of a subclass of class I aminoacyl-tRNA synthetases"/>
    <property type="match status" value="1"/>
</dbReference>
<accession>A0A7S4ICS4</accession>
<feature type="compositionally biased region" description="Low complexity" evidence="1">
    <location>
        <begin position="56"/>
        <end position="67"/>
    </location>
</feature>
<feature type="compositionally biased region" description="Basic and acidic residues" evidence="1">
    <location>
        <begin position="68"/>
        <end position="92"/>
    </location>
</feature>
<dbReference type="GO" id="GO:0006418">
    <property type="term" value="P:tRNA aminoacylation for protein translation"/>
    <property type="evidence" value="ECO:0007669"/>
    <property type="project" value="InterPro"/>
</dbReference>
<dbReference type="EMBL" id="HBKO01021866">
    <property type="protein sequence ID" value="CAE2225353.1"/>
    <property type="molecule type" value="Transcribed_RNA"/>
</dbReference>
<feature type="region of interest" description="Disordered" evidence="1">
    <location>
        <begin position="49"/>
        <end position="103"/>
    </location>
</feature>
<dbReference type="Gene3D" id="1.20.120.1910">
    <property type="entry name" value="Cysteine-tRNA ligase, C-terminal anti-codon recognition domain"/>
    <property type="match status" value="1"/>
</dbReference>
<proteinExistence type="predicted"/>
<evidence type="ECO:0000256" key="1">
    <source>
        <dbReference type="SAM" id="MobiDB-lite"/>
    </source>
</evidence>
<protein>
    <submittedName>
        <fullName evidence="2">Uncharacterized protein</fullName>
    </submittedName>
</protein>
<evidence type="ECO:0000313" key="2">
    <source>
        <dbReference type="EMBL" id="CAE2225353.1"/>
    </source>
</evidence>
<gene>
    <name evidence="2" type="ORF">CPOL0286_LOCUS9877</name>
</gene>
<organism evidence="2">
    <name type="scientific">Prymnesium polylepis</name>
    <dbReference type="NCBI Taxonomy" id="72548"/>
    <lineage>
        <taxon>Eukaryota</taxon>
        <taxon>Haptista</taxon>
        <taxon>Haptophyta</taxon>
        <taxon>Prymnesiophyceae</taxon>
        <taxon>Prymnesiales</taxon>
        <taxon>Prymnesiaceae</taxon>
        <taxon>Prymnesium</taxon>
    </lineage>
</organism>
<dbReference type="InterPro" id="IPR009080">
    <property type="entry name" value="tRNAsynth_Ia_anticodon-bd"/>
</dbReference>
<dbReference type="GO" id="GO:0004812">
    <property type="term" value="F:aminoacyl-tRNA ligase activity"/>
    <property type="evidence" value="ECO:0007669"/>
    <property type="project" value="InterPro"/>
</dbReference>
<reference evidence="2" key="1">
    <citation type="submission" date="2021-01" db="EMBL/GenBank/DDBJ databases">
        <authorList>
            <person name="Corre E."/>
            <person name="Pelletier E."/>
            <person name="Niang G."/>
            <person name="Scheremetjew M."/>
            <person name="Finn R."/>
            <person name="Kale V."/>
            <person name="Holt S."/>
            <person name="Cochrane G."/>
            <person name="Meng A."/>
            <person name="Brown T."/>
            <person name="Cohen L."/>
        </authorList>
    </citation>
    <scope>NUCLEOTIDE SEQUENCE</scope>
    <source>
        <strain evidence="2">UIO037</strain>
    </source>
</reference>
<name>A0A7S4ICS4_9EUKA</name>